<name>I5C898_9BACT</name>
<gene>
    <name evidence="1" type="ORF">A3SI_04467</name>
</gene>
<proteinExistence type="predicted"/>
<dbReference type="Proteomes" id="UP000005551">
    <property type="component" value="Unassembled WGS sequence"/>
</dbReference>
<evidence type="ECO:0000313" key="2">
    <source>
        <dbReference type="Proteomes" id="UP000005551"/>
    </source>
</evidence>
<evidence type="ECO:0000313" key="1">
    <source>
        <dbReference type="EMBL" id="EIM78050.1"/>
    </source>
</evidence>
<dbReference type="AlphaFoldDB" id="I5C898"/>
<keyword evidence="2" id="KW-1185">Reference proteome</keyword>
<dbReference type="STRING" id="1189621.A3SI_04467"/>
<reference evidence="1 2" key="1">
    <citation type="submission" date="2012-05" db="EMBL/GenBank/DDBJ databases">
        <title>Genome sequence of Nitritalea halalkaliphila LW7.</title>
        <authorList>
            <person name="Jangir P.K."/>
            <person name="Singh A."/>
            <person name="Shivaji S."/>
            <person name="Sharma R."/>
        </authorList>
    </citation>
    <scope>NUCLEOTIDE SEQUENCE [LARGE SCALE GENOMIC DNA]</scope>
    <source>
        <strain evidence="1 2">LW7</strain>
    </source>
</reference>
<organism evidence="1 2">
    <name type="scientific">Nitritalea halalkaliphila LW7</name>
    <dbReference type="NCBI Taxonomy" id="1189621"/>
    <lineage>
        <taxon>Bacteria</taxon>
        <taxon>Pseudomonadati</taxon>
        <taxon>Bacteroidota</taxon>
        <taxon>Cytophagia</taxon>
        <taxon>Cytophagales</taxon>
        <taxon>Cyclobacteriaceae</taxon>
        <taxon>Nitritalea</taxon>
    </lineage>
</organism>
<comment type="caution">
    <text evidence="1">The sequence shown here is derived from an EMBL/GenBank/DDBJ whole genome shotgun (WGS) entry which is preliminary data.</text>
</comment>
<sequence length="112" mass="12944">MKYLLLVNFINLSANFYHASMQDSALLGHHDPIDSLAELVLEYVFEMDEETIPDTEVPHEKRKLSDVKIRLEALFLTLSPTLRGQDRAYRTPVKETLHYQLFFEVLSPPPKG</sequence>
<protein>
    <submittedName>
        <fullName evidence="1">Uncharacterized protein</fullName>
    </submittedName>
</protein>
<dbReference type="EMBL" id="AJYA01000009">
    <property type="protein sequence ID" value="EIM78050.1"/>
    <property type="molecule type" value="Genomic_DNA"/>
</dbReference>
<accession>I5C898</accession>